<dbReference type="Gene3D" id="3.40.50.10540">
    <property type="entry name" value="Crotonobetainyl-coa:carnitine coa-transferase, domain 1"/>
    <property type="match status" value="1"/>
</dbReference>
<evidence type="ECO:0000313" key="2">
    <source>
        <dbReference type="EMBL" id="KAH8688825.1"/>
    </source>
</evidence>
<reference evidence="2" key="1">
    <citation type="submission" date="2021-12" db="EMBL/GenBank/DDBJ databases">
        <title>Convergent genome expansion in fungi linked to evolution of root-endophyte symbiosis.</title>
        <authorList>
            <consortium name="DOE Joint Genome Institute"/>
            <person name="Ke Y.-H."/>
            <person name="Bonito G."/>
            <person name="Liao H.-L."/>
            <person name="Looney B."/>
            <person name="Rojas-Flechas A."/>
            <person name="Nash J."/>
            <person name="Hameed K."/>
            <person name="Schadt C."/>
            <person name="Martin F."/>
            <person name="Crous P.W."/>
            <person name="Miettinen O."/>
            <person name="Magnuson J.K."/>
            <person name="Labbe J."/>
            <person name="Jacobson D."/>
            <person name="Doktycz M.J."/>
            <person name="Veneault-Fourrey C."/>
            <person name="Kuo A."/>
            <person name="Mondo S."/>
            <person name="Calhoun S."/>
            <person name="Riley R."/>
            <person name="Ohm R."/>
            <person name="LaButti K."/>
            <person name="Andreopoulos B."/>
            <person name="Pangilinan J."/>
            <person name="Nolan M."/>
            <person name="Tritt A."/>
            <person name="Clum A."/>
            <person name="Lipzen A."/>
            <person name="Daum C."/>
            <person name="Barry K."/>
            <person name="Grigoriev I.V."/>
            <person name="Vilgalys R."/>
        </authorList>
    </citation>
    <scope>NUCLEOTIDE SEQUENCE</scope>
    <source>
        <strain evidence="2">PMI_201</strain>
    </source>
</reference>
<dbReference type="InterPro" id="IPR023606">
    <property type="entry name" value="CoA-Trfase_III_dom_1_sf"/>
</dbReference>
<dbReference type="Gene3D" id="3.30.1540.10">
    <property type="entry name" value="formyl-coa transferase, domain 3"/>
    <property type="match status" value="2"/>
</dbReference>
<dbReference type="InterPro" id="IPR044855">
    <property type="entry name" value="CoA-Trfase_III_dom3_sf"/>
</dbReference>
<dbReference type="GO" id="GO:0003824">
    <property type="term" value="F:catalytic activity"/>
    <property type="evidence" value="ECO:0007669"/>
    <property type="project" value="InterPro"/>
</dbReference>
<dbReference type="Proteomes" id="UP001201262">
    <property type="component" value="Unassembled WGS sequence"/>
</dbReference>
<evidence type="ECO:0000256" key="1">
    <source>
        <dbReference type="ARBA" id="ARBA00008383"/>
    </source>
</evidence>
<name>A0AAD4KHX8_9EURO</name>
<dbReference type="AlphaFoldDB" id="A0AAD4KHX8"/>
<keyword evidence="3" id="KW-1185">Reference proteome</keyword>
<protein>
    <submittedName>
        <fullName evidence="2">CoA-transferase family III domain-containing protein</fullName>
    </submittedName>
</protein>
<dbReference type="SUPFAM" id="SSF89796">
    <property type="entry name" value="CoA-transferase family III (CaiB/BaiF)"/>
    <property type="match status" value="1"/>
</dbReference>
<sequence>MANNEATQKPPLTGLKVLELAGTVIGPFTGMVLADLGCDVVRIDPPSSKKNSPWIDSLCRRKSSVVVDFASPSSLQAFFDLLTVADILIDPYRPGAFERSIGMNAEELCRQFPRLVYARINGFAHDDQTYSHAVGHEGNYIAVSGGLPSLQHMRGKNGVLFKPTTNYLADFGPGSMACIVGILCALMQRSVSGRGQVVDASVQQGTAYMSIFPRQRREHAEQATTGEPSLDTDHAPYYDIYRLDPAVMPGRDDRSNWPALREVLGEKFASETQKHWRSVFDGANACVSPILDFDDAGVDLGRPLVQLSETPSLPIPKEHGIPSLGLGEGSADACRRWLGKRTDLVIDSSSFILKKNNGRGLKSKL</sequence>
<comment type="caution">
    <text evidence="2">The sequence shown here is derived from an EMBL/GenBank/DDBJ whole genome shotgun (WGS) entry which is preliminary data.</text>
</comment>
<proteinExistence type="inferred from homology"/>
<dbReference type="PANTHER" id="PTHR48228">
    <property type="entry name" value="SUCCINYL-COA--D-CITRAMALATE COA-TRANSFERASE"/>
    <property type="match status" value="1"/>
</dbReference>
<evidence type="ECO:0000313" key="3">
    <source>
        <dbReference type="Proteomes" id="UP001201262"/>
    </source>
</evidence>
<dbReference type="EMBL" id="JAJTJA010000017">
    <property type="protein sequence ID" value="KAH8688825.1"/>
    <property type="molecule type" value="Genomic_DNA"/>
</dbReference>
<dbReference type="PANTHER" id="PTHR48228:SF5">
    <property type="entry name" value="ALPHA-METHYLACYL-COA RACEMASE"/>
    <property type="match status" value="1"/>
</dbReference>
<dbReference type="Pfam" id="PF02515">
    <property type="entry name" value="CoA_transf_3"/>
    <property type="match status" value="1"/>
</dbReference>
<comment type="similarity">
    <text evidence="1">Belongs to the CoA-transferase III family.</text>
</comment>
<accession>A0AAD4KHX8</accession>
<organism evidence="2 3">
    <name type="scientific">Talaromyces proteolyticus</name>
    <dbReference type="NCBI Taxonomy" id="1131652"/>
    <lineage>
        <taxon>Eukaryota</taxon>
        <taxon>Fungi</taxon>
        <taxon>Dikarya</taxon>
        <taxon>Ascomycota</taxon>
        <taxon>Pezizomycotina</taxon>
        <taxon>Eurotiomycetes</taxon>
        <taxon>Eurotiomycetidae</taxon>
        <taxon>Eurotiales</taxon>
        <taxon>Trichocomaceae</taxon>
        <taxon>Talaromyces</taxon>
        <taxon>Talaromyces sect. Bacilispori</taxon>
    </lineage>
</organism>
<dbReference type="GeneID" id="70244981"/>
<dbReference type="InterPro" id="IPR003673">
    <property type="entry name" value="CoA-Trfase_fam_III"/>
</dbReference>
<dbReference type="InterPro" id="IPR050509">
    <property type="entry name" value="CoA-transferase_III"/>
</dbReference>
<gene>
    <name evidence="2" type="ORF">BGW36DRAFT_365889</name>
</gene>
<dbReference type="RefSeq" id="XP_046065297.1">
    <property type="nucleotide sequence ID" value="XM_046214694.1"/>
</dbReference>